<accession>A9VCM4</accession>
<comment type="similarity">
    <text evidence="1 5">Belongs to the V-ATPase G subunit family.</text>
</comment>
<dbReference type="GO" id="GO:0046961">
    <property type="term" value="F:proton-transporting ATPase activity, rotational mechanism"/>
    <property type="evidence" value="ECO:0000318"/>
    <property type="project" value="GO_Central"/>
</dbReference>
<reference evidence="7 8" key="1">
    <citation type="journal article" date="2008" name="Nature">
        <title>The genome of the choanoflagellate Monosiga brevicollis and the origin of metazoans.</title>
        <authorList>
            <consortium name="JGI Sequencing"/>
            <person name="King N."/>
            <person name="Westbrook M.J."/>
            <person name="Young S.L."/>
            <person name="Kuo A."/>
            <person name="Abedin M."/>
            <person name="Chapman J."/>
            <person name="Fairclough S."/>
            <person name="Hellsten U."/>
            <person name="Isogai Y."/>
            <person name="Letunic I."/>
            <person name="Marr M."/>
            <person name="Pincus D."/>
            <person name="Putnam N."/>
            <person name="Rokas A."/>
            <person name="Wright K.J."/>
            <person name="Zuzow R."/>
            <person name="Dirks W."/>
            <person name="Good M."/>
            <person name="Goodstein D."/>
            <person name="Lemons D."/>
            <person name="Li W."/>
            <person name="Lyons J.B."/>
            <person name="Morris A."/>
            <person name="Nichols S."/>
            <person name="Richter D.J."/>
            <person name="Salamov A."/>
            <person name="Bork P."/>
            <person name="Lim W.A."/>
            <person name="Manning G."/>
            <person name="Miller W.T."/>
            <person name="McGinnis W."/>
            <person name="Shapiro H."/>
            <person name="Tjian R."/>
            <person name="Grigoriev I.V."/>
            <person name="Rokhsar D."/>
        </authorList>
    </citation>
    <scope>NUCLEOTIDE SEQUENCE [LARGE SCALE GENOMIC DNA]</scope>
    <source>
        <strain evidence="8">MX1 / ATCC 50154</strain>
    </source>
</reference>
<name>A9VCM4_MONBE</name>
<keyword evidence="2 5" id="KW-0813">Transport</keyword>
<dbReference type="KEGG" id="mbr:MONBRDRAFT_39166"/>
<evidence type="ECO:0000256" key="3">
    <source>
        <dbReference type="ARBA" id="ARBA00022781"/>
    </source>
</evidence>
<sequence>MADRGVQSRGVKQLIDAETRAKELVKQARNEKILRMKQAKKEAVDEIERFRNQKQQEFDAEGVKNTGSSTQDSERIQADTTEKLKAMKTSVDANRSKVLEILMDSVCKVETRVHENYVKN</sequence>
<evidence type="ECO:0000313" key="7">
    <source>
        <dbReference type="EMBL" id="EDQ84711.1"/>
    </source>
</evidence>
<feature type="region of interest" description="Disordered" evidence="6">
    <location>
        <begin position="55"/>
        <end position="76"/>
    </location>
</feature>
<protein>
    <recommendedName>
        <fullName evidence="5">V-type proton ATPase subunit G</fullName>
    </recommendedName>
</protein>
<dbReference type="GO" id="GO:0016887">
    <property type="term" value="F:ATP hydrolysis activity"/>
    <property type="evidence" value="ECO:0000318"/>
    <property type="project" value="GO_Central"/>
</dbReference>
<evidence type="ECO:0000256" key="2">
    <source>
        <dbReference type="ARBA" id="ARBA00022448"/>
    </source>
</evidence>
<keyword evidence="8" id="KW-1185">Reference proteome</keyword>
<dbReference type="Proteomes" id="UP000001357">
    <property type="component" value="Unassembled WGS sequence"/>
</dbReference>
<dbReference type="FunCoup" id="A9VCM4">
    <property type="interactions" value="1082"/>
</dbReference>
<dbReference type="Gene3D" id="1.20.5.2950">
    <property type="match status" value="1"/>
</dbReference>
<keyword evidence="4 5" id="KW-0406">Ion transport</keyword>
<evidence type="ECO:0000313" key="8">
    <source>
        <dbReference type="Proteomes" id="UP000001357"/>
    </source>
</evidence>
<dbReference type="STRING" id="81824.A9VCM4"/>
<dbReference type="GO" id="GO:0000221">
    <property type="term" value="C:vacuolar proton-transporting V-type ATPase, V1 domain"/>
    <property type="evidence" value="ECO:0000318"/>
    <property type="project" value="GO_Central"/>
</dbReference>
<dbReference type="InterPro" id="IPR005124">
    <property type="entry name" value="V-ATPase_G"/>
</dbReference>
<proteinExistence type="inferred from homology"/>
<evidence type="ECO:0000256" key="1">
    <source>
        <dbReference type="ARBA" id="ARBA00010066"/>
    </source>
</evidence>
<dbReference type="EMBL" id="CH991582">
    <property type="protein sequence ID" value="EDQ84711.1"/>
    <property type="molecule type" value="Genomic_DNA"/>
</dbReference>
<dbReference type="PANTHER" id="PTHR12713:SF11">
    <property type="entry name" value="V-TYPE PROTON ATPASE SUBUNIT G"/>
    <property type="match status" value="1"/>
</dbReference>
<dbReference type="OMA" id="ARKYRQD"/>
<comment type="subunit">
    <text evidence="5">V-ATPase is a heteromultimeric enzyme made up of two complexes: the ATP-hydrolytic V1 complex and the proton translocation V0 complex.</text>
</comment>
<organism evidence="7 8">
    <name type="scientific">Monosiga brevicollis</name>
    <name type="common">Choanoflagellate</name>
    <dbReference type="NCBI Taxonomy" id="81824"/>
    <lineage>
        <taxon>Eukaryota</taxon>
        <taxon>Choanoflagellata</taxon>
        <taxon>Craspedida</taxon>
        <taxon>Salpingoecidae</taxon>
        <taxon>Monosiga</taxon>
    </lineage>
</organism>
<dbReference type="eggNOG" id="KOG1772">
    <property type="taxonomic scope" value="Eukaryota"/>
</dbReference>
<dbReference type="Pfam" id="PF03179">
    <property type="entry name" value="V-ATPase_G"/>
    <property type="match status" value="1"/>
</dbReference>
<evidence type="ECO:0000256" key="4">
    <source>
        <dbReference type="ARBA" id="ARBA00023065"/>
    </source>
</evidence>
<keyword evidence="3 5" id="KW-0375">Hydrogen ion transport</keyword>
<dbReference type="InParanoid" id="A9VCM4"/>
<dbReference type="RefSeq" id="XP_001750497.1">
    <property type="nucleotide sequence ID" value="XM_001750445.1"/>
</dbReference>
<comment type="function">
    <text evidence="5">Subunit of the V1 complex of vacuolar(H+)-ATPase (V-ATPase), a multisubunit enzyme composed of a peripheral complex (V1) that hydrolyzes ATP and a membrane integral complex (V0) that translocates protons. V-ATPase is responsible for acidifying and maintaining the pH of intracellular compartments and in some cell types, is targeted to the plasma membrane, where it is responsible for acidifying the extracellular environment.</text>
</comment>
<evidence type="ECO:0000256" key="6">
    <source>
        <dbReference type="SAM" id="MobiDB-lite"/>
    </source>
</evidence>
<gene>
    <name evidence="7" type="ORF">MONBRDRAFT_39166</name>
</gene>
<evidence type="ECO:0000256" key="5">
    <source>
        <dbReference type="RuleBase" id="RU364019"/>
    </source>
</evidence>
<dbReference type="NCBIfam" id="TIGR01147">
    <property type="entry name" value="V_ATP_synt_G"/>
    <property type="match status" value="1"/>
</dbReference>
<dbReference type="AlphaFoldDB" id="A9VCM4"/>
<dbReference type="GeneID" id="5895755"/>
<dbReference type="FunFam" id="1.20.5.2950:FF:000001">
    <property type="entry name" value="V-type proton ATPase subunit G"/>
    <property type="match status" value="1"/>
</dbReference>
<dbReference type="PANTHER" id="PTHR12713">
    <property type="entry name" value="VACUOLAR ATP SYNTHASE SUBUNIT G"/>
    <property type="match status" value="1"/>
</dbReference>